<accession>A0A8J3IUJ3</accession>
<sequence>MAKLACYLQAQARFAHPWSAGEREQAHLWAREERLGSLHGLLAANQWSERPGEGRRDELDSVTWRWLWKNDKVVLHILSPLQPQAMVSTA</sequence>
<dbReference type="Proteomes" id="UP000597444">
    <property type="component" value="Unassembled WGS sequence"/>
</dbReference>
<gene>
    <name evidence="1" type="ORF">KSF_088130</name>
</gene>
<dbReference type="AlphaFoldDB" id="A0A8J3IUJ3"/>
<comment type="caution">
    <text evidence="1">The sequence shown here is derived from an EMBL/GenBank/DDBJ whole genome shotgun (WGS) entry which is preliminary data.</text>
</comment>
<proteinExistence type="predicted"/>
<dbReference type="EMBL" id="BNJK01000002">
    <property type="protein sequence ID" value="GHO98765.1"/>
    <property type="molecule type" value="Genomic_DNA"/>
</dbReference>
<organism evidence="1 2">
    <name type="scientific">Reticulibacter mediterranei</name>
    <dbReference type="NCBI Taxonomy" id="2778369"/>
    <lineage>
        <taxon>Bacteria</taxon>
        <taxon>Bacillati</taxon>
        <taxon>Chloroflexota</taxon>
        <taxon>Ktedonobacteria</taxon>
        <taxon>Ktedonobacterales</taxon>
        <taxon>Reticulibacteraceae</taxon>
        <taxon>Reticulibacter</taxon>
    </lineage>
</organism>
<protein>
    <submittedName>
        <fullName evidence="1">Uncharacterized protein</fullName>
    </submittedName>
</protein>
<evidence type="ECO:0000313" key="1">
    <source>
        <dbReference type="EMBL" id="GHO98765.1"/>
    </source>
</evidence>
<reference evidence="1" key="1">
    <citation type="submission" date="2020-10" db="EMBL/GenBank/DDBJ databases">
        <title>Taxonomic study of unclassified bacteria belonging to the class Ktedonobacteria.</title>
        <authorList>
            <person name="Yabe S."/>
            <person name="Wang C.M."/>
            <person name="Zheng Y."/>
            <person name="Sakai Y."/>
            <person name="Cavaletti L."/>
            <person name="Monciardini P."/>
            <person name="Donadio S."/>
        </authorList>
    </citation>
    <scope>NUCLEOTIDE SEQUENCE</scope>
    <source>
        <strain evidence="1">ID150040</strain>
    </source>
</reference>
<evidence type="ECO:0000313" key="2">
    <source>
        <dbReference type="Proteomes" id="UP000597444"/>
    </source>
</evidence>
<name>A0A8J3IUJ3_9CHLR</name>
<keyword evidence="2" id="KW-1185">Reference proteome</keyword>